<dbReference type="Proteomes" id="UP000674318">
    <property type="component" value="Chromosome 2"/>
</dbReference>
<evidence type="ECO:0000313" key="3">
    <source>
        <dbReference type="EMBL" id="KAG5512129.1"/>
    </source>
</evidence>
<sequence>MLTTAVVEHISFAERLFQRHTDILKRHFAWANPSRESFYYCTAVDQNGRACTYANGCEKTVQEHIRENHAGTRAIPRWFGLSRFHGGMANVGPSCAITAAIAALMTMKTKFDPHPVLTRAFRESNFEASKELVRELALSLPATVGMVLQTVAARDGATAALFNANRREDLYCNACGATTEGHLTPQPAIGTYETAPGNPHGTTAAALSQGFGPSWAPSRESCGHCGADGGATTALGQFFFDQAAAFTIVASRGAKQTDGMAEIPLEMSLPTAERTTARFHLHAAICATTPHHVAAYVAERENGEIFWHKYDGTRHEKDVPPPNPANIDTVIFARAPPTAARTATGGEDDDEEGGGDAGDPAEAAATAPPPPERSRDASGRFFYGQDPPGTGPEEENGRDGEEDEEAAAGRNEDPTAAPPQIPAPPAPPNTDGEEPDDMSEHGGTDAGTEAATTEPRRDFWHGENADARRVGPRTCPLCPRAWSSQARRPQQISHLNTIHARETATVDAMKAAGVDRCTLCGDFLTASGNARIAHRKKCGEFETRAAHNRKRARPDPRTPPGDENADGETPATTITPSPPRRRAPPTEEDEEWTREFPATIRTLRKQEWGHWAEAVGQTLLGYTAAAAAGRHQRQLALTELVRTRLAKPRAQTRGGDDEAQEEPRGENEETATTNPTPPATREEREEDEPYTGHAGATRRPNTEEHLPTSGGHTAEERHTRRILHQLSLGALGKAARTLFQAQLPRARASEVLDQLRALHPQENPADYPHPPQTPFPHGLKPEKVKGVVLKRLGRAAAPGLDGWTRELLVPVVENSALLAETTALIQDILAGNVSPSFAYRLRACVVHPFLKEAGSTKVRPITPESVWLKIASHLALDAVEKPFRDTFRGWQFGVWGDAAEAVAQIRATYASESADTLVALDAANAYNRVSRAGVLGAAFRQQALRHTFGVVDLSLGEPGALGVYEGGRRVEQFWSTRGVRQGMVLSPLLFANAVAETLRPIMAAHPLAKVTAYLDDLTVVGPRAAVQAFLDEAGPALAATGFDINPAKSHHLSKNTAPEPVTVSGVVVPLAAGVVRILGAGFRGDGAPVDEWVWEKTRQYEAYFSALGGEQLPRHARMNLLRASALPRLTFLLRTHSAEELHDSAAWFDDRVLHTLSALIGGAPVEGAAALLARLPLVMGGCGLRSQLAISRFAVQSVGRKGAQQTHTHQVDQHNLEALKTLLPEPALEIVKANAAPGATRALTDPALRLGDFPFEVLARQRLLMRVLRPEVRCACGADADNAHVNVCPSVPGGPRIQRHNRVLSAIEAWAKRLGFSVVAEPRVSSTSGERLDLSIAAAGGTFATDVVITFPGRTRSAQQNPLQQAHAGKKRKWGSWAVETGTVFAPVSLESTGGLHKESFQWLLAVAGSANFPFSARTAFEELLSSISQALHEGNAYLYEAVRANWARRLLTH</sequence>
<feature type="region of interest" description="Disordered" evidence="1">
    <location>
        <begin position="646"/>
        <end position="718"/>
    </location>
</feature>
<evidence type="ECO:0000256" key="1">
    <source>
        <dbReference type="SAM" id="MobiDB-lite"/>
    </source>
</evidence>
<comment type="caution">
    <text evidence="3">The sequence shown here is derived from an EMBL/GenBank/DDBJ whole genome shotgun (WGS) entry which is preliminary data.</text>
</comment>
<feature type="region of interest" description="Disordered" evidence="1">
    <location>
        <begin position="333"/>
        <end position="472"/>
    </location>
</feature>
<evidence type="ECO:0000313" key="4">
    <source>
        <dbReference type="Proteomes" id="UP000674318"/>
    </source>
</evidence>
<reference evidence="3 4" key="1">
    <citation type="submission" date="2021-02" db="EMBL/GenBank/DDBJ databases">
        <title>Porcisia hertigi Genome sequencing and assembly.</title>
        <authorList>
            <person name="Almutairi H."/>
            <person name="Gatherer D."/>
        </authorList>
    </citation>
    <scope>NUCLEOTIDE SEQUENCE [LARGE SCALE GENOMIC DNA]</scope>
    <source>
        <strain evidence="3 4">C119</strain>
    </source>
</reference>
<feature type="domain" description="Reverse transcriptase" evidence="2">
    <location>
        <begin position="830"/>
        <end position="1068"/>
    </location>
</feature>
<accession>A0A837AY47</accession>
<dbReference type="KEGG" id="phet:94293607"/>
<evidence type="ECO:0000259" key="2">
    <source>
        <dbReference type="PROSITE" id="PS50878"/>
    </source>
</evidence>
<name>A0A837AY47_9TRYP</name>
<dbReference type="PANTHER" id="PTHR19446">
    <property type="entry name" value="REVERSE TRANSCRIPTASES"/>
    <property type="match status" value="1"/>
</dbReference>
<proteinExistence type="predicted"/>
<dbReference type="InterPro" id="IPR000477">
    <property type="entry name" value="RT_dom"/>
</dbReference>
<dbReference type="InterPro" id="IPR043128">
    <property type="entry name" value="Rev_trsase/Diguanyl_cyclase"/>
</dbReference>
<gene>
    <name evidence="3" type="ORF">JKF63_07596</name>
</gene>
<dbReference type="SUPFAM" id="SSF56672">
    <property type="entry name" value="DNA/RNA polymerases"/>
    <property type="match status" value="1"/>
</dbReference>
<feature type="compositionally biased region" description="Pro residues" evidence="1">
    <location>
        <begin position="416"/>
        <end position="428"/>
    </location>
</feature>
<feature type="compositionally biased region" description="Low complexity" evidence="1">
    <location>
        <begin position="333"/>
        <end position="345"/>
    </location>
</feature>
<dbReference type="RefSeq" id="XP_067759962.1">
    <property type="nucleotide sequence ID" value="XM_067903530.1"/>
</dbReference>
<feature type="region of interest" description="Disordered" evidence="1">
    <location>
        <begin position="543"/>
        <end position="595"/>
    </location>
</feature>
<dbReference type="PROSITE" id="PS50878">
    <property type="entry name" value="RT_POL"/>
    <property type="match status" value="1"/>
</dbReference>
<keyword evidence="4" id="KW-1185">Reference proteome</keyword>
<protein>
    <recommendedName>
        <fullName evidence="2">Reverse transcriptase domain-containing protein</fullName>
    </recommendedName>
</protein>
<feature type="compositionally biased region" description="Acidic residues" evidence="1">
    <location>
        <begin position="392"/>
        <end position="406"/>
    </location>
</feature>
<dbReference type="OrthoDB" id="269788at2759"/>
<dbReference type="Gene3D" id="3.30.70.270">
    <property type="match status" value="1"/>
</dbReference>
<dbReference type="InterPro" id="IPR043502">
    <property type="entry name" value="DNA/RNA_pol_sf"/>
</dbReference>
<dbReference type="GeneID" id="94293607"/>
<dbReference type="Pfam" id="PF00078">
    <property type="entry name" value="RVT_1"/>
    <property type="match status" value="1"/>
</dbReference>
<feature type="compositionally biased region" description="Basic and acidic residues" evidence="1">
    <location>
        <begin position="454"/>
        <end position="469"/>
    </location>
</feature>
<organism evidence="3 4">
    <name type="scientific">Porcisia hertigi</name>
    <dbReference type="NCBI Taxonomy" id="2761500"/>
    <lineage>
        <taxon>Eukaryota</taxon>
        <taxon>Discoba</taxon>
        <taxon>Euglenozoa</taxon>
        <taxon>Kinetoplastea</taxon>
        <taxon>Metakinetoplastina</taxon>
        <taxon>Trypanosomatida</taxon>
        <taxon>Trypanosomatidae</taxon>
        <taxon>Leishmaniinae</taxon>
        <taxon>Porcisia</taxon>
    </lineage>
</organism>
<dbReference type="EMBL" id="JAFJZO010000002">
    <property type="protein sequence ID" value="KAG5512129.1"/>
    <property type="molecule type" value="Genomic_DNA"/>
</dbReference>